<evidence type="ECO:0000256" key="5">
    <source>
        <dbReference type="ARBA" id="ARBA00022777"/>
    </source>
</evidence>
<name>A0A1M5YDZ8_9BACT</name>
<dbReference type="Gene3D" id="3.30.450.20">
    <property type="entry name" value="PAS domain"/>
    <property type="match status" value="2"/>
</dbReference>
<dbReference type="InterPro" id="IPR036097">
    <property type="entry name" value="HisK_dim/P_sf"/>
</dbReference>
<keyword evidence="4" id="KW-0808">Transferase</keyword>
<dbReference type="InterPro" id="IPR001789">
    <property type="entry name" value="Sig_transdc_resp-reg_receiver"/>
</dbReference>
<keyword evidence="11" id="KW-1185">Reference proteome</keyword>
<dbReference type="InterPro" id="IPR004358">
    <property type="entry name" value="Sig_transdc_His_kin-like_C"/>
</dbReference>
<evidence type="ECO:0000259" key="9">
    <source>
        <dbReference type="PROSITE" id="PS50112"/>
    </source>
</evidence>
<dbReference type="Pfam" id="PF00072">
    <property type="entry name" value="Response_reg"/>
    <property type="match status" value="1"/>
</dbReference>
<dbReference type="Pfam" id="PF00512">
    <property type="entry name" value="HisKA"/>
    <property type="match status" value="1"/>
</dbReference>
<dbReference type="Pfam" id="PF08447">
    <property type="entry name" value="PAS_3"/>
    <property type="match status" value="1"/>
</dbReference>
<dbReference type="RefSeq" id="WP_073378843.1">
    <property type="nucleotide sequence ID" value="NZ_FQXS01000034.1"/>
</dbReference>
<keyword evidence="5" id="KW-0418">Kinase</keyword>
<comment type="catalytic activity">
    <reaction evidence="1">
        <text>ATP + protein L-histidine = ADP + protein N-phospho-L-histidine.</text>
        <dbReference type="EC" id="2.7.13.3"/>
    </reaction>
</comment>
<dbReference type="PROSITE" id="PS50110">
    <property type="entry name" value="RESPONSE_REGULATORY"/>
    <property type="match status" value="1"/>
</dbReference>
<dbReference type="SUPFAM" id="SSF55874">
    <property type="entry name" value="ATPase domain of HSP90 chaperone/DNA topoisomerase II/histidine kinase"/>
    <property type="match status" value="1"/>
</dbReference>
<dbReference type="Gene3D" id="1.10.287.130">
    <property type="match status" value="1"/>
</dbReference>
<dbReference type="PROSITE" id="PS50109">
    <property type="entry name" value="HIS_KIN"/>
    <property type="match status" value="1"/>
</dbReference>
<dbReference type="PANTHER" id="PTHR43065:SF42">
    <property type="entry name" value="TWO-COMPONENT SENSOR PPRA"/>
    <property type="match status" value="1"/>
</dbReference>
<feature type="domain" description="Histidine kinase" evidence="7">
    <location>
        <begin position="461"/>
        <end position="684"/>
    </location>
</feature>
<dbReference type="Pfam" id="PF13426">
    <property type="entry name" value="PAS_9"/>
    <property type="match status" value="1"/>
</dbReference>
<dbReference type="SUPFAM" id="SSF55781">
    <property type="entry name" value="GAF domain-like"/>
    <property type="match status" value="1"/>
</dbReference>
<accession>A0A1M5YDZ8</accession>
<evidence type="ECO:0000256" key="2">
    <source>
        <dbReference type="ARBA" id="ARBA00012438"/>
    </source>
</evidence>
<keyword evidence="3 6" id="KW-0597">Phosphoprotein</keyword>
<feature type="domain" description="PAS" evidence="9">
    <location>
        <begin position="200"/>
        <end position="242"/>
    </location>
</feature>
<proteinExistence type="predicted"/>
<dbReference type="InterPro" id="IPR035965">
    <property type="entry name" value="PAS-like_dom_sf"/>
</dbReference>
<dbReference type="SMART" id="SM00388">
    <property type="entry name" value="HisKA"/>
    <property type="match status" value="1"/>
</dbReference>
<dbReference type="PROSITE" id="PS50112">
    <property type="entry name" value="PAS"/>
    <property type="match status" value="2"/>
</dbReference>
<evidence type="ECO:0000256" key="6">
    <source>
        <dbReference type="PROSITE-ProRule" id="PRU00169"/>
    </source>
</evidence>
<evidence type="ECO:0000259" key="7">
    <source>
        <dbReference type="PROSITE" id="PS50109"/>
    </source>
</evidence>
<dbReference type="InterPro" id="IPR003018">
    <property type="entry name" value="GAF"/>
</dbReference>
<dbReference type="Gene3D" id="3.30.450.40">
    <property type="match status" value="1"/>
</dbReference>
<dbReference type="PRINTS" id="PR00344">
    <property type="entry name" value="BCTRLSENSOR"/>
</dbReference>
<sequence>MIGKTFSREELERRLVVLEEQLQQQSRFAAINQTLFKIANAINETADLDELFTSIHQALCLIIDTTNFYIALYDASDDSLTFPYIVDTVDTCYPPIIEVSKTASLTAEVVRTKAPLLVAKAEILARQAASTLTIPACTPSEIWLGVPLKTQNGIVGVMAVQHYQDADCYDQTDLSVLAAVADQVAVAIERKQLEKALRDSEQIFRQLIETASDAIYLIDEQGQIVRTNSAAARMLGRTVGEMSALNLDMIDANFSLPEFLSFWHSVPDNEPLTFESSHVRADGSLVPVEISGAKFTVNGKGCFYGIVRNISGRKQAEEVLRESEERYRLLSDLTMEGIVIHKNGVAIDLNSSMADMLGYRREELFAKDFLGFVHEDDRALVRKNLAKDYAAPYAIRVLRKNGEYFDAELEARNFKQKGDNWRVSAIRDISVQKQAEENQKRLQAQLIQAQKMESVGRLAGGVAHDFNNMLGVILGYTELAMNQNPPDTRLGEYLQQIHGAAKRSADMTQQLLAFARKQTIAPKVLDLNQTVAGMITMLHRLIGENIELVWRPAPEVIPVKMDPSQLDQIMANLCVNARDAIAGVGRLTIETAPAVLDETYCADRPEAAPGAFARLTVSDDGCGMGRQTLDKLFEPFFTTKDIGAGTGLGLATVYGIVKQNDGFVEVESAPGSGTTFHLFLPLYREDAEGGPQRVAPPRTTAGSETVLLVEDEPMVLEMTTMMLELQGYRVLPAGKPTEALRLADEHAGEIHLLITDVIMPEMNGRDLAARLQAGYPRVKCLFMSGYTASVIGPHGVLDEGFAFIQKPFSMSDLCNRVRDVLDERRTDEQNAIHQ</sequence>
<dbReference type="OrthoDB" id="9806821at2"/>
<dbReference type="NCBIfam" id="TIGR00229">
    <property type="entry name" value="sensory_box"/>
    <property type="match status" value="2"/>
</dbReference>
<dbReference type="SMART" id="SM00065">
    <property type="entry name" value="GAF"/>
    <property type="match status" value="1"/>
</dbReference>
<protein>
    <recommendedName>
        <fullName evidence="2">histidine kinase</fullName>
        <ecNumber evidence="2">2.7.13.3</ecNumber>
    </recommendedName>
</protein>
<dbReference type="SMART" id="SM00387">
    <property type="entry name" value="HATPase_c"/>
    <property type="match status" value="1"/>
</dbReference>
<dbReference type="InterPro" id="IPR000014">
    <property type="entry name" value="PAS"/>
</dbReference>
<dbReference type="Proteomes" id="UP000184139">
    <property type="component" value="Unassembled WGS sequence"/>
</dbReference>
<dbReference type="InterPro" id="IPR003661">
    <property type="entry name" value="HisK_dim/P_dom"/>
</dbReference>
<evidence type="ECO:0000313" key="10">
    <source>
        <dbReference type="EMBL" id="SHI10290.1"/>
    </source>
</evidence>
<dbReference type="STRING" id="1121409.SAMN02745124_03931"/>
<dbReference type="SUPFAM" id="SSF55785">
    <property type="entry name" value="PYP-like sensor domain (PAS domain)"/>
    <property type="match status" value="2"/>
</dbReference>
<dbReference type="SUPFAM" id="SSF52172">
    <property type="entry name" value="CheY-like"/>
    <property type="match status" value="1"/>
</dbReference>
<feature type="domain" description="PAS" evidence="9">
    <location>
        <begin position="322"/>
        <end position="385"/>
    </location>
</feature>
<dbReference type="InterPro" id="IPR003594">
    <property type="entry name" value="HATPase_dom"/>
</dbReference>
<dbReference type="InterPro" id="IPR011006">
    <property type="entry name" value="CheY-like_superfamily"/>
</dbReference>
<dbReference type="Gene3D" id="3.40.50.2300">
    <property type="match status" value="1"/>
</dbReference>
<dbReference type="SUPFAM" id="SSF47384">
    <property type="entry name" value="Homodimeric domain of signal transducing histidine kinase"/>
    <property type="match status" value="1"/>
</dbReference>
<feature type="domain" description="Response regulatory" evidence="8">
    <location>
        <begin position="705"/>
        <end position="821"/>
    </location>
</feature>
<dbReference type="PANTHER" id="PTHR43065">
    <property type="entry name" value="SENSOR HISTIDINE KINASE"/>
    <property type="match status" value="1"/>
</dbReference>
<dbReference type="InterPro" id="IPR013655">
    <property type="entry name" value="PAS_fold_3"/>
</dbReference>
<gene>
    <name evidence="10" type="ORF">SAMN02745124_03931</name>
</gene>
<dbReference type="EC" id="2.7.13.3" evidence="2"/>
<dbReference type="InterPro" id="IPR029016">
    <property type="entry name" value="GAF-like_dom_sf"/>
</dbReference>
<dbReference type="Pfam" id="PF13185">
    <property type="entry name" value="GAF_2"/>
    <property type="match status" value="1"/>
</dbReference>
<evidence type="ECO:0000256" key="4">
    <source>
        <dbReference type="ARBA" id="ARBA00022679"/>
    </source>
</evidence>
<evidence type="ECO:0000256" key="3">
    <source>
        <dbReference type="ARBA" id="ARBA00022553"/>
    </source>
</evidence>
<organism evidence="10 11">
    <name type="scientific">Desulfofustis glycolicus DSM 9705</name>
    <dbReference type="NCBI Taxonomy" id="1121409"/>
    <lineage>
        <taxon>Bacteria</taxon>
        <taxon>Pseudomonadati</taxon>
        <taxon>Thermodesulfobacteriota</taxon>
        <taxon>Desulfobulbia</taxon>
        <taxon>Desulfobulbales</taxon>
        <taxon>Desulfocapsaceae</taxon>
        <taxon>Desulfofustis</taxon>
    </lineage>
</organism>
<dbReference type="InterPro" id="IPR005467">
    <property type="entry name" value="His_kinase_dom"/>
</dbReference>
<evidence type="ECO:0000259" key="8">
    <source>
        <dbReference type="PROSITE" id="PS50110"/>
    </source>
</evidence>
<dbReference type="GO" id="GO:0000155">
    <property type="term" value="F:phosphorelay sensor kinase activity"/>
    <property type="evidence" value="ECO:0007669"/>
    <property type="project" value="InterPro"/>
</dbReference>
<dbReference type="CDD" id="cd00082">
    <property type="entry name" value="HisKA"/>
    <property type="match status" value="1"/>
</dbReference>
<dbReference type="CDD" id="cd00130">
    <property type="entry name" value="PAS"/>
    <property type="match status" value="2"/>
</dbReference>
<dbReference type="InterPro" id="IPR036890">
    <property type="entry name" value="HATPase_C_sf"/>
</dbReference>
<dbReference type="AlphaFoldDB" id="A0A1M5YDZ8"/>
<dbReference type="SMART" id="SM00448">
    <property type="entry name" value="REC"/>
    <property type="match status" value="1"/>
</dbReference>
<reference evidence="10 11" key="1">
    <citation type="submission" date="2016-11" db="EMBL/GenBank/DDBJ databases">
        <authorList>
            <person name="Jaros S."/>
            <person name="Januszkiewicz K."/>
            <person name="Wedrychowicz H."/>
        </authorList>
    </citation>
    <scope>NUCLEOTIDE SEQUENCE [LARGE SCALE GENOMIC DNA]</scope>
    <source>
        <strain evidence="10 11">DSM 9705</strain>
    </source>
</reference>
<dbReference type="Gene3D" id="3.30.565.10">
    <property type="entry name" value="Histidine kinase-like ATPase, C-terminal domain"/>
    <property type="match status" value="1"/>
</dbReference>
<evidence type="ECO:0000256" key="1">
    <source>
        <dbReference type="ARBA" id="ARBA00000085"/>
    </source>
</evidence>
<dbReference type="EMBL" id="FQXS01000034">
    <property type="protein sequence ID" value="SHI10290.1"/>
    <property type="molecule type" value="Genomic_DNA"/>
</dbReference>
<evidence type="ECO:0000313" key="11">
    <source>
        <dbReference type="Proteomes" id="UP000184139"/>
    </source>
</evidence>
<feature type="modified residue" description="4-aspartylphosphate" evidence="6">
    <location>
        <position position="756"/>
    </location>
</feature>
<dbReference type="SMART" id="SM00091">
    <property type="entry name" value="PAS"/>
    <property type="match status" value="2"/>
</dbReference>
<dbReference type="Pfam" id="PF02518">
    <property type="entry name" value="HATPase_c"/>
    <property type="match status" value="1"/>
</dbReference>